<protein>
    <recommendedName>
        <fullName evidence="4">Senescence domain-containing protein</fullName>
    </recommendedName>
</protein>
<dbReference type="Proteomes" id="UP000823674">
    <property type="component" value="Chromosome A07"/>
</dbReference>
<dbReference type="EMBL" id="JADBGQ010000002">
    <property type="protein sequence ID" value="KAG5411683.1"/>
    <property type="molecule type" value="Genomic_DNA"/>
</dbReference>
<dbReference type="PANTHER" id="PTHR12763:SF51">
    <property type="entry name" value="MITOCHONDRIAL IMPORT INNER MEMBRANE TRANSLOCASE SUBUNIT TIM14-3"/>
    <property type="match status" value="1"/>
</dbReference>
<reference evidence="2 3" key="1">
    <citation type="submission" date="2021-03" db="EMBL/GenBank/DDBJ databases">
        <authorList>
            <person name="King G.J."/>
            <person name="Bancroft I."/>
            <person name="Baten A."/>
            <person name="Bloomfield J."/>
            <person name="Borpatragohain P."/>
            <person name="He Z."/>
            <person name="Irish N."/>
            <person name="Irwin J."/>
            <person name="Liu K."/>
            <person name="Mauleon R.P."/>
            <person name="Moore J."/>
            <person name="Morris R."/>
            <person name="Ostergaard L."/>
            <person name="Wang B."/>
            <person name="Wells R."/>
        </authorList>
    </citation>
    <scope>NUCLEOTIDE SEQUENCE [LARGE SCALE GENOMIC DNA]</scope>
    <source>
        <strain evidence="2">R-o-18</strain>
        <tissue evidence="2">Leaf</tissue>
    </source>
</reference>
<organism evidence="2 3">
    <name type="scientific">Brassica rapa subsp. trilocularis</name>
    <dbReference type="NCBI Taxonomy" id="1813537"/>
    <lineage>
        <taxon>Eukaryota</taxon>
        <taxon>Viridiplantae</taxon>
        <taxon>Streptophyta</taxon>
        <taxon>Embryophyta</taxon>
        <taxon>Tracheophyta</taxon>
        <taxon>Spermatophyta</taxon>
        <taxon>Magnoliopsida</taxon>
        <taxon>eudicotyledons</taxon>
        <taxon>Gunneridae</taxon>
        <taxon>Pentapetalae</taxon>
        <taxon>rosids</taxon>
        <taxon>malvids</taxon>
        <taxon>Brassicales</taxon>
        <taxon>Brassicaceae</taxon>
        <taxon>Brassiceae</taxon>
        <taxon>Brassica</taxon>
    </lineage>
</organism>
<accession>A0ABQ7NLC8</accession>
<proteinExistence type="predicted"/>
<comment type="caution">
    <text evidence="2">The sequence shown here is derived from an EMBL/GenBank/DDBJ whole genome shotgun (WGS) entry which is preliminary data.</text>
</comment>
<keyword evidence="3" id="KW-1185">Reference proteome</keyword>
<name>A0ABQ7NLC8_BRACM</name>
<dbReference type="PANTHER" id="PTHR12763">
    <property type="match status" value="1"/>
</dbReference>
<evidence type="ECO:0000313" key="3">
    <source>
        <dbReference type="Proteomes" id="UP000823674"/>
    </source>
</evidence>
<evidence type="ECO:0000313" key="1">
    <source>
        <dbReference type="EMBL" id="KAG5378129.1"/>
    </source>
</evidence>
<sequence>MVGVREGRRGEGEREMMMILMSLMMKIGEVLRERVGRRRGEGGAGVTGLMILIRLRMMQVVEGRSVGTKWQLLPTLMSQAMMKIHALGGVLLRGAAVAAAAIAGRYGIHSWQAFKARPIVPRMRKFYEGGFQAAMTQALAGHNHLEVNQPSNCLHSSNISCKKAWCMG</sequence>
<evidence type="ECO:0000313" key="2">
    <source>
        <dbReference type="EMBL" id="KAG5411683.1"/>
    </source>
</evidence>
<dbReference type="Proteomes" id="UP000823674">
    <property type="component" value="Chromosome A02"/>
</dbReference>
<gene>
    <name evidence="2" type="primary">A02g511360.1_BraROA</name>
    <name evidence="1" type="synonym">A07g501980.1_BraROA</name>
    <name evidence="2" type="ORF">IGI04_008002</name>
    <name evidence="1" type="ORF">IGI04_025971</name>
</gene>
<evidence type="ECO:0008006" key="4">
    <source>
        <dbReference type="Google" id="ProtNLM"/>
    </source>
</evidence>
<dbReference type="EMBL" id="JADBGQ010000009">
    <property type="protein sequence ID" value="KAG5378129.1"/>
    <property type="molecule type" value="Genomic_DNA"/>
</dbReference>